<dbReference type="Gene3D" id="2.70.40.10">
    <property type="match status" value="1"/>
</dbReference>
<dbReference type="Gene3D" id="2.40.70.10">
    <property type="entry name" value="Acid Proteases"/>
    <property type="match status" value="1"/>
</dbReference>
<evidence type="ECO:0000313" key="7">
    <source>
        <dbReference type="RefSeq" id="XP_010840427.1"/>
    </source>
</evidence>
<dbReference type="PROSITE" id="PS00141">
    <property type="entry name" value="ASP_PROTEASE"/>
    <property type="match status" value="1"/>
</dbReference>
<dbReference type="PANTHER" id="PTHR19422:SF123">
    <property type="entry name" value="RT1 CLASS I, LOCUS CE15"/>
    <property type="match status" value="1"/>
</dbReference>
<dbReference type="GeneID" id="104990151"/>
<feature type="compositionally biased region" description="Polar residues" evidence="4">
    <location>
        <begin position="10"/>
        <end position="21"/>
    </location>
</feature>
<dbReference type="Proteomes" id="UP000515208">
    <property type="component" value="Unplaced"/>
</dbReference>
<dbReference type="InterPro" id="IPR034170">
    <property type="entry name" value="Retropepsin-like_cat_dom"/>
</dbReference>
<dbReference type="SUPFAM" id="SSF50630">
    <property type="entry name" value="Acid proteases"/>
    <property type="match status" value="1"/>
</dbReference>
<evidence type="ECO:0000259" key="5">
    <source>
        <dbReference type="PROSITE" id="PS50175"/>
    </source>
</evidence>
<dbReference type="InterPro" id="IPR001995">
    <property type="entry name" value="Peptidase_A2_cat"/>
</dbReference>
<dbReference type="CDD" id="cd05482">
    <property type="entry name" value="HIV_retropepsin_like"/>
    <property type="match status" value="1"/>
</dbReference>
<dbReference type="GO" id="GO:0006508">
    <property type="term" value="P:proteolysis"/>
    <property type="evidence" value="ECO:0007669"/>
    <property type="project" value="UniProtKB-KW"/>
</dbReference>
<feature type="non-terminal residue" evidence="7">
    <location>
        <position position="1"/>
    </location>
</feature>
<organism evidence="6 7">
    <name type="scientific">Bison bison bison</name>
    <name type="common">North American plains bison</name>
    <dbReference type="NCBI Taxonomy" id="43346"/>
    <lineage>
        <taxon>Eukaryota</taxon>
        <taxon>Metazoa</taxon>
        <taxon>Chordata</taxon>
        <taxon>Craniata</taxon>
        <taxon>Vertebrata</taxon>
        <taxon>Euteleostomi</taxon>
        <taxon>Mammalia</taxon>
        <taxon>Eutheria</taxon>
        <taxon>Laurasiatheria</taxon>
        <taxon>Artiodactyla</taxon>
        <taxon>Ruminantia</taxon>
        <taxon>Pecora</taxon>
        <taxon>Bovidae</taxon>
        <taxon>Bovinae</taxon>
        <taxon>Bison</taxon>
    </lineage>
</organism>
<gene>
    <name evidence="7" type="primary">LOC104990151</name>
</gene>
<dbReference type="InterPro" id="IPR021109">
    <property type="entry name" value="Peptidase_aspartic_dom_sf"/>
</dbReference>
<sequence>KTTGKLIKGPSSSPTTKGGPNVMTLQAATSKSACTDIPSPYDMELIELYSPHKIPTKYYGLIPPRTIGLILGCSSCTMRGLVLLTGVMDEDYEGEIHVMVNVVKTGNAYLQKGEHFAQLLLLPYVKPMKASDKVRQGGFGSTNLTAALSTLLKEHRKPRLTLRIQGKNFTGMLDTGANISIIRAAKWPLDWDKVIAPSRLLEVNEANATQTFVNASYLQMYGPNQIVAYLKPYITNIPINLWGQDFLEQTKATISLNEPFKWGPLS</sequence>
<dbReference type="GO" id="GO:0004190">
    <property type="term" value="F:aspartic-type endopeptidase activity"/>
    <property type="evidence" value="ECO:0007669"/>
    <property type="project" value="UniProtKB-KW"/>
</dbReference>
<dbReference type="PROSITE" id="PS50175">
    <property type="entry name" value="ASP_PROT_RETROV"/>
    <property type="match status" value="1"/>
</dbReference>
<evidence type="ECO:0000256" key="1">
    <source>
        <dbReference type="ARBA" id="ARBA00022670"/>
    </source>
</evidence>
<dbReference type="SUPFAM" id="SSF51283">
    <property type="entry name" value="dUTPase-like"/>
    <property type="match status" value="1"/>
</dbReference>
<keyword evidence="1" id="KW-0645">Protease</keyword>
<keyword evidence="2" id="KW-0064">Aspartyl protease</keyword>
<evidence type="ECO:0000256" key="2">
    <source>
        <dbReference type="ARBA" id="ARBA00022750"/>
    </source>
</evidence>
<dbReference type="Pfam" id="PF00077">
    <property type="entry name" value="RVP"/>
    <property type="match status" value="1"/>
</dbReference>
<dbReference type="Pfam" id="PF00692">
    <property type="entry name" value="dUTPase"/>
    <property type="match status" value="1"/>
</dbReference>
<dbReference type="PANTHER" id="PTHR19422">
    <property type="entry name" value="GAG RETROVIRAL POLYPROTEIN"/>
    <property type="match status" value="1"/>
</dbReference>
<proteinExistence type="predicted"/>
<dbReference type="CDD" id="cd07557">
    <property type="entry name" value="trimeric_dUTPase"/>
    <property type="match status" value="1"/>
</dbReference>
<feature type="domain" description="Peptidase A2" evidence="5">
    <location>
        <begin position="169"/>
        <end position="246"/>
    </location>
</feature>
<evidence type="ECO:0000256" key="3">
    <source>
        <dbReference type="ARBA" id="ARBA00022801"/>
    </source>
</evidence>
<dbReference type="InterPro" id="IPR018061">
    <property type="entry name" value="Retropepsins"/>
</dbReference>
<keyword evidence="3" id="KW-0378">Hydrolase</keyword>
<evidence type="ECO:0000256" key="4">
    <source>
        <dbReference type="SAM" id="MobiDB-lite"/>
    </source>
</evidence>
<dbReference type="KEGG" id="bbis:104990151"/>
<evidence type="ECO:0000313" key="6">
    <source>
        <dbReference type="Proteomes" id="UP000515208"/>
    </source>
</evidence>
<dbReference type="InterPro" id="IPR001969">
    <property type="entry name" value="Aspartic_peptidase_AS"/>
</dbReference>
<dbReference type="InterPro" id="IPR033704">
    <property type="entry name" value="dUTPase_trimeric"/>
</dbReference>
<dbReference type="RefSeq" id="XP_010840427.1">
    <property type="nucleotide sequence ID" value="XM_010842125.1"/>
</dbReference>
<accession>A0A6P3HLW4</accession>
<reference evidence="7" key="1">
    <citation type="submission" date="2025-08" db="UniProtKB">
        <authorList>
            <consortium name="RefSeq"/>
        </authorList>
    </citation>
    <scope>IDENTIFICATION</scope>
    <source>
        <tissue evidence="7">Blood</tissue>
    </source>
</reference>
<feature type="region of interest" description="Disordered" evidence="4">
    <location>
        <begin position="1"/>
        <end position="21"/>
    </location>
</feature>
<protein>
    <submittedName>
        <fullName evidence="7">Endogenous retrovirus group K member 9 Pol protein-like</fullName>
    </submittedName>
</protein>
<keyword evidence="6" id="KW-1185">Reference proteome</keyword>
<dbReference type="InterPro" id="IPR051592">
    <property type="entry name" value="HERV-K_Pro_peptidase_A2"/>
</dbReference>
<dbReference type="InterPro" id="IPR036157">
    <property type="entry name" value="dUTPase-like_sf"/>
</dbReference>
<dbReference type="AlphaFoldDB" id="A0A6P3HLW4"/>
<dbReference type="InterPro" id="IPR029054">
    <property type="entry name" value="dUTPase-like"/>
</dbReference>
<name>A0A6P3HLW4_BISBB</name>